<proteinExistence type="predicted"/>
<accession>A0A854CGK8</accession>
<name>A0A854CGK8_XANOO</name>
<sequence>MNRQFQVSLLELPLDGLFQTIRMTHNAAQAIKRQVSVNQGLGLIALELGWVVWVAPEIACLEQRPVDLVEIR</sequence>
<evidence type="ECO:0000313" key="1">
    <source>
        <dbReference type="EMBL" id="OLG86477.1"/>
    </source>
</evidence>
<gene>
    <name evidence="1" type="ORF">BXO512_19410</name>
</gene>
<dbReference type="EMBL" id="JXEA01000332">
    <property type="protein sequence ID" value="OLG86477.1"/>
    <property type="molecule type" value="Genomic_DNA"/>
</dbReference>
<comment type="caution">
    <text evidence="1">The sequence shown here is derived from an EMBL/GenBank/DDBJ whole genome shotgun (WGS) entry which is preliminary data.</text>
</comment>
<protein>
    <submittedName>
        <fullName evidence="1">Uncharacterized protein</fullName>
    </submittedName>
</protein>
<reference evidence="1" key="1">
    <citation type="submission" date="2015-01" db="EMBL/GenBank/DDBJ databases">
        <title>Population genomics of rice bacterial leaf blight strains from India.</title>
        <authorList>
            <person name="Midha S."/>
            <person name="Anil M.G."/>
            <person name="Mishra D."/>
            <person name="Brahma K."/>
            <person name="Laha G.S."/>
            <person name="Sundaram R.M."/>
            <person name="Sonti R.V."/>
            <person name="Patil P.B."/>
        </authorList>
    </citation>
    <scope>NUCLEOTIDE SEQUENCE</scope>
    <source>
        <strain evidence="1">BXO512</strain>
    </source>
</reference>
<dbReference type="AlphaFoldDB" id="A0A854CGK8"/>
<organism evidence="1">
    <name type="scientific">Xanthomonas oryzae pv. oryzae</name>
    <dbReference type="NCBI Taxonomy" id="64187"/>
    <lineage>
        <taxon>Bacteria</taxon>
        <taxon>Pseudomonadati</taxon>
        <taxon>Pseudomonadota</taxon>
        <taxon>Gammaproteobacteria</taxon>
        <taxon>Lysobacterales</taxon>
        <taxon>Lysobacteraceae</taxon>
        <taxon>Xanthomonas</taxon>
    </lineage>
</organism>